<evidence type="ECO:0000313" key="2">
    <source>
        <dbReference type="Proteomes" id="UP000239203"/>
    </source>
</evidence>
<comment type="caution">
    <text evidence="1">The sequence shown here is derived from an EMBL/GenBank/DDBJ whole genome shotgun (WGS) entry which is preliminary data.</text>
</comment>
<evidence type="ECO:0000313" key="1">
    <source>
        <dbReference type="EMBL" id="PPK65943.1"/>
    </source>
</evidence>
<reference evidence="1 2" key="1">
    <citation type="submission" date="2018-02" db="EMBL/GenBank/DDBJ databases">
        <title>Genomic Encyclopedia of Archaeal and Bacterial Type Strains, Phase II (KMG-II): from individual species to whole genera.</title>
        <authorList>
            <person name="Goeker M."/>
        </authorList>
    </citation>
    <scope>NUCLEOTIDE SEQUENCE [LARGE SCALE GENOMIC DNA]</scope>
    <source>
        <strain evidence="1 2">YU 961-1</strain>
    </source>
</reference>
<name>A0A2S6GL91_9PSEU</name>
<protein>
    <recommendedName>
        <fullName evidence="3">PDZ domain-containing protein</fullName>
    </recommendedName>
</protein>
<sequence length="154" mass="17570">MVTVVDDQGESALGPLVTRAAVLKRAYSWVDENVPHNGREWWSNEFGCYRTDSAGYLAMAWQLPESVAGIEAVAEVSDPIEKAMLLPGDVLLRREGTPVTRHAAIFEDWVETASRMSFWGLEQRTGLGAVRRRIRYPYENSSTRYEPYRYRNIL</sequence>
<gene>
    <name evidence="1" type="ORF">CLV40_112211</name>
</gene>
<dbReference type="Proteomes" id="UP000239203">
    <property type="component" value="Unassembled WGS sequence"/>
</dbReference>
<dbReference type="AlphaFoldDB" id="A0A2S6GL91"/>
<keyword evidence="2" id="KW-1185">Reference proteome</keyword>
<evidence type="ECO:0008006" key="3">
    <source>
        <dbReference type="Google" id="ProtNLM"/>
    </source>
</evidence>
<dbReference type="EMBL" id="PTIX01000012">
    <property type="protein sequence ID" value="PPK65943.1"/>
    <property type="molecule type" value="Genomic_DNA"/>
</dbReference>
<organism evidence="1 2">
    <name type="scientific">Actinokineospora auranticolor</name>
    <dbReference type="NCBI Taxonomy" id="155976"/>
    <lineage>
        <taxon>Bacteria</taxon>
        <taxon>Bacillati</taxon>
        <taxon>Actinomycetota</taxon>
        <taxon>Actinomycetes</taxon>
        <taxon>Pseudonocardiales</taxon>
        <taxon>Pseudonocardiaceae</taxon>
        <taxon>Actinokineospora</taxon>
    </lineage>
</organism>
<accession>A0A2S6GL91</accession>
<proteinExistence type="predicted"/>